<gene>
    <name evidence="3" type="ORF">NSK_005083</name>
</gene>
<dbReference type="AlphaFoldDB" id="A0A4D9D5S3"/>
<sequence>MVGVDIDEELIRVAREKLTRAKARDGKEHDKYISFLCQDFAQDTLEEEETEDRRMEGSESEHGITNGGTDRVPRRIWEGREKRKKAGGETAYLSDDMKQSDEIHRDKGVELSGMKWTVQKDGLGVKKIEGLERGEVLLETIGFQSVEELGIPPLAPEGFKRAMFFLQDFPEGVAVSDGTAVVDDDPWAPVTQAINDYHMQDFAVVVTNSSGVQYLYEKGNISYTDTVMNVASTTKWVSVTMIMRVVASGALRLNDYCHTFFPWWTRDSSDPRSRVQLKHLLSFTSGYYQLTYGASVPCFRNASMDYLACVRELYETVELRWEPGTVWDYSSLHLKIAGGMAVAASGRSIRELLEETLAELGMTNSYYDMGQNPELAGSLWTTGEDYNKFLESMYLHRVLPAEIVKEMESDHTPSPAVKASKKSWGLGMAVGHYSFGNWLECWGSLPEPQPFRLECYEKSIHTSPGVFGYWPLIDRFNNYWMQIVYDGPPIIGCIDGWVARGVIKPVVDAVMGDEKIIPGRKLDIELEKKRLGELLNLDLLAQWPN</sequence>
<dbReference type="PANTHER" id="PTHR43283">
    <property type="entry name" value="BETA-LACTAMASE-RELATED"/>
    <property type="match status" value="1"/>
</dbReference>
<dbReference type="InterPro" id="IPR012338">
    <property type="entry name" value="Beta-lactam/transpept-like"/>
</dbReference>
<evidence type="ECO:0000256" key="1">
    <source>
        <dbReference type="SAM" id="MobiDB-lite"/>
    </source>
</evidence>
<evidence type="ECO:0000313" key="4">
    <source>
        <dbReference type="Proteomes" id="UP000355283"/>
    </source>
</evidence>
<organism evidence="3 4">
    <name type="scientific">Nannochloropsis salina CCMP1776</name>
    <dbReference type="NCBI Taxonomy" id="1027361"/>
    <lineage>
        <taxon>Eukaryota</taxon>
        <taxon>Sar</taxon>
        <taxon>Stramenopiles</taxon>
        <taxon>Ochrophyta</taxon>
        <taxon>Eustigmatophyceae</taxon>
        <taxon>Eustigmatales</taxon>
        <taxon>Monodopsidaceae</taxon>
        <taxon>Microchloropsis</taxon>
        <taxon>Microchloropsis salina</taxon>
    </lineage>
</organism>
<protein>
    <recommendedName>
        <fullName evidence="2">Beta-lactamase-related domain-containing protein</fullName>
    </recommendedName>
</protein>
<feature type="compositionally biased region" description="Basic and acidic residues" evidence="1">
    <location>
        <begin position="51"/>
        <end position="62"/>
    </location>
</feature>
<dbReference type="InterPro" id="IPR001466">
    <property type="entry name" value="Beta-lactam-related"/>
</dbReference>
<dbReference type="PANTHER" id="PTHR43283:SF3">
    <property type="entry name" value="BETA-LACTAMASE FAMILY PROTEIN (AFU_ORTHOLOGUE AFUA_5G07500)"/>
    <property type="match status" value="1"/>
</dbReference>
<name>A0A4D9D5S3_9STRA</name>
<keyword evidence="4" id="KW-1185">Reference proteome</keyword>
<dbReference type="Gene3D" id="3.40.710.10">
    <property type="entry name" value="DD-peptidase/beta-lactamase superfamily"/>
    <property type="match status" value="1"/>
</dbReference>
<evidence type="ECO:0000313" key="3">
    <source>
        <dbReference type="EMBL" id="TFJ83988.1"/>
    </source>
</evidence>
<proteinExistence type="predicted"/>
<dbReference type="Pfam" id="PF00144">
    <property type="entry name" value="Beta-lactamase"/>
    <property type="match status" value="1"/>
</dbReference>
<reference evidence="3 4" key="1">
    <citation type="submission" date="2019-01" db="EMBL/GenBank/DDBJ databases">
        <title>Nuclear Genome Assembly of the Microalgal Biofuel strain Nannochloropsis salina CCMP1776.</title>
        <authorList>
            <person name="Hovde B."/>
        </authorList>
    </citation>
    <scope>NUCLEOTIDE SEQUENCE [LARGE SCALE GENOMIC DNA]</scope>
    <source>
        <strain evidence="3 4">CCMP1776</strain>
    </source>
</reference>
<evidence type="ECO:0000259" key="2">
    <source>
        <dbReference type="Pfam" id="PF00144"/>
    </source>
</evidence>
<dbReference type="OrthoDB" id="428260at2759"/>
<feature type="region of interest" description="Disordered" evidence="1">
    <location>
        <begin position="45"/>
        <end position="71"/>
    </location>
</feature>
<dbReference type="SUPFAM" id="SSF56601">
    <property type="entry name" value="beta-lactamase/transpeptidase-like"/>
    <property type="match status" value="1"/>
</dbReference>
<dbReference type="InterPro" id="IPR050789">
    <property type="entry name" value="Diverse_Enzym_Activities"/>
</dbReference>
<accession>A0A4D9D5S3</accession>
<dbReference type="EMBL" id="SDOX01000021">
    <property type="protein sequence ID" value="TFJ83988.1"/>
    <property type="molecule type" value="Genomic_DNA"/>
</dbReference>
<feature type="domain" description="Beta-lactamase-related" evidence="2">
    <location>
        <begin position="197"/>
        <end position="436"/>
    </location>
</feature>
<comment type="caution">
    <text evidence="3">The sequence shown here is derived from an EMBL/GenBank/DDBJ whole genome shotgun (WGS) entry which is preliminary data.</text>
</comment>
<dbReference type="Proteomes" id="UP000355283">
    <property type="component" value="Unassembled WGS sequence"/>
</dbReference>